<feature type="transmembrane region" description="Helical" evidence="5">
    <location>
        <begin position="259"/>
        <end position="282"/>
    </location>
</feature>
<comment type="subcellular location">
    <subcellularLocation>
        <location evidence="1">Membrane</location>
        <topology evidence="1">Multi-pass membrane protein</topology>
    </subcellularLocation>
</comment>
<name>A0A6P8IE84_ACTTE</name>
<protein>
    <submittedName>
        <fullName evidence="8">Amino acid transporter AVT3C-like</fullName>
    </submittedName>
</protein>
<dbReference type="Proteomes" id="UP000515163">
    <property type="component" value="Unplaced"/>
</dbReference>
<evidence type="ECO:0000313" key="7">
    <source>
        <dbReference type="Proteomes" id="UP000515163"/>
    </source>
</evidence>
<keyword evidence="2 5" id="KW-0812">Transmembrane</keyword>
<evidence type="ECO:0000256" key="4">
    <source>
        <dbReference type="ARBA" id="ARBA00023136"/>
    </source>
</evidence>
<dbReference type="GO" id="GO:0015179">
    <property type="term" value="F:L-amino acid transmembrane transporter activity"/>
    <property type="evidence" value="ECO:0007669"/>
    <property type="project" value="TreeGrafter"/>
</dbReference>
<evidence type="ECO:0000313" key="8">
    <source>
        <dbReference type="RefSeq" id="XP_031564992.1"/>
    </source>
</evidence>
<dbReference type="KEGG" id="aten:116300295"/>
<feature type="transmembrane region" description="Helical" evidence="5">
    <location>
        <begin position="184"/>
        <end position="204"/>
    </location>
</feature>
<dbReference type="GeneID" id="116300295"/>
<feature type="transmembrane region" description="Helical" evidence="5">
    <location>
        <begin position="365"/>
        <end position="385"/>
    </location>
</feature>
<feature type="domain" description="Amino acid transporter transmembrane" evidence="6">
    <location>
        <begin position="7"/>
        <end position="65"/>
    </location>
</feature>
<keyword evidence="7" id="KW-1185">Reference proteome</keyword>
<evidence type="ECO:0000256" key="1">
    <source>
        <dbReference type="ARBA" id="ARBA00004141"/>
    </source>
</evidence>
<dbReference type="OrthoDB" id="1684102at2759"/>
<evidence type="ECO:0000256" key="5">
    <source>
        <dbReference type="SAM" id="Phobius"/>
    </source>
</evidence>
<feature type="domain" description="Amino acid transporter transmembrane" evidence="6">
    <location>
        <begin position="104"/>
        <end position="421"/>
    </location>
</feature>
<evidence type="ECO:0000256" key="2">
    <source>
        <dbReference type="ARBA" id="ARBA00022692"/>
    </source>
</evidence>
<keyword evidence="4 5" id="KW-0472">Membrane</keyword>
<proteinExistence type="predicted"/>
<dbReference type="Pfam" id="PF01490">
    <property type="entry name" value="Aa_trans"/>
    <property type="match status" value="2"/>
</dbReference>
<feature type="transmembrane region" description="Helical" evidence="5">
    <location>
        <begin position="302"/>
        <end position="325"/>
    </location>
</feature>
<gene>
    <name evidence="8" type="primary">LOC116300295</name>
</gene>
<dbReference type="InterPro" id="IPR013057">
    <property type="entry name" value="AA_transpt_TM"/>
</dbReference>
<evidence type="ECO:0000259" key="6">
    <source>
        <dbReference type="Pfam" id="PF01490"/>
    </source>
</evidence>
<dbReference type="PANTHER" id="PTHR22950">
    <property type="entry name" value="AMINO ACID TRANSPORTER"/>
    <property type="match status" value="1"/>
</dbReference>
<dbReference type="InParanoid" id="A0A6P8IE84"/>
<dbReference type="AlphaFoldDB" id="A0A6P8IE84"/>
<sequence length="427" mass="47155">MHDGGATSTTTIFANIFISFIGAGILGMPYAFKVAGVVEGCVIMALVGIISVRAMLLIVDCKNKLVSINWSRGKSILTKAKEKISEEKEPFSIQDGANLEAIMQQEREIDYGDLGFVSLGLTGKAIVDISIVVSQIGFSCAYLIFISENIADMTSDRFSKNTVLLTLLPPLLVLVNFRHLKRLAIFSMFADFANVFAYCVVFWFDFEHFDRVKLHPKLANISGLPFFLGIAIYCYEGAGMVLALEASCAKTARSKFRSILKFTLTLVTLLSMVFGICGYLSYGINTNNIITINLPKGPFPYIVRGCLCFSLFFTYPVMMFPAVAILEKQIFNNGKIYYYYGTLIRAGVVVASLVIVLIIPNFSILMALVGSSCCTLLSFILPALFHLQIFKGELTFVQKTEDCIIIFVGIMGTLIGTHDVIQRILEQ</sequence>
<organism evidence="7 8">
    <name type="scientific">Actinia tenebrosa</name>
    <name type="common">Australian red waratah sea anemone</name>
    <dbReference type="NCBI Taxonomy" id="6105"/>
    <lineage>
        <taxon>Eukaryota</taxon>
        <taxon>Metazoa</taxon>
        <taxon>Cnidaria</taxon>
        <taxon>Anthozoa</taxon>
        <taxon>Hexacorallia</taxon>
        <taxon>Actiniaria</taxon>
        <taxon>Actiniidae</taxon>
        <taxon>Actinia</taxon>
    </lineage>
</organism>
<evidence type="ECO:0000256" key="3">
    <source>
        <dbReference type="ARBA" id="ARBA00022989"/>
    </source>
</evidence>
<dbReference type="RefSeq" id="XP_031564992.1">
    <property type="nucleotide sequence ID" value="XM_031709132.1"/>
</dbReference>
<dbReference type="PANTHER" id="PTHR22950:SF677">
    <property type="entry name" value="AMINO ACID TRANSPORTER TRANSMEMBRANE DOMAIN-CONTAINING PROTEIN"/>
    <property type="match status" value="1"/>
</dbReference>
<feature type="transmembrane region" description="Helical" evidence="5">
    <location>
        <begin position="12"/>
        <end position="31"/>
    </location>
</feature>
<feature type="transmembrane region" description="Helical" evidence="5">
    <location>
        <begin position="337"/>
        <end position="359"/>
    </location>
</feature>
<feature type="transmembrane region" description="Helical" evidence="5">
    <location>
        <begin position="37"/>
        <end position="59"/>
    </location>
</feature>
<accession>A0A6P8IE84</accession>
<reference evidence="8" key="1">
    <citation type="submission" date="2025-08" db="UniProtKB">
        <authorList>
            <consortium name="RefSeq"/>
        </authorList>
    </citation>
    <scope>IDENTIFICATION</scope>
    <source>
        <tissue evidence="8">Tentacle</tissue>
    </source>
</reference>
<keyword evidence="3 5" id="KW-1133">Transmembrane helix</keyword>
<feature type="transmembrane region" description="Helical" evidence="5">
    <location>
        <begin position="125"/>
        <end position="146"/>
    </location>
</feature>
<dbReference type="GO" id="GO:0005774">
    <property type="term" value="C:vacuolar membrane"/>
    <property type="evidence" value="ECO:0007669"/>
    <property type="project" value="TreeGrafter"/>
</dbReference>
<feature type="transmembrane region" description="Helical" evidence="5">
    <location>
        <begin position="224"/>
        <end position="247"/>
    </location>
</feature>